<dbReference type="RefSeq" id="YP_003208295.1">
    <property type="nucleotide sequence ID" value="NC_013275.1"/>
</dbReference>
<dbReference type="EMBL" id="EF043342">
    <property type="protein sequence ID" value="ABJ91108.1"/>
    <property type="molecule type" value="Genomic_DNA"/>
</dbReference>
<keyword evidence="7 12" id="KW-1133">Transmembrane helix</keyword>
<dbReference type="GO" id="GO:0005743">
    <property type="term" value="C:mitochondrial inner membrane"/>
    <property type="evidence" value="ECO:0007669"/>
    <property type="project" value="UniProtKB-SubCell"/>
</dbReference>
<evidence type="ECO:0000256" key="5">
    <source>
        <dbReference type="ARBA" id="ARBA00022692"/>
    </source>
</evidence>
<keyword evidence="3" id="KW-0813">Transport</keyword>
<evidence type="ECO:0000256" key="7">
    <source>
        <dbReference type="ARBA" id="ARBA00022989"/>
    </source>
</evidence>
<feature type="transmembrane region" description="Helical" evidence="12">
    <location>
        <begin position="134"/>
        <end position="155"/>
    </location>
</feature>
<dbReference type="InterPro" id="IPR023011">
    <property type="entry name" value="ATP_synth_F0_asu_AS"/>
</dbReference>
<dbReference type="InterPro" id="IPR045083">
    <property type="entry name" value="ATP_synth_F0_asu_bact/mt"/>
</dbReference>
<name>C9V3N1_9BIVA</name>
<keyword evidence="13" id="KW-0496">Mitochondrion</keyword>
<keyword evidence="9 12" id="KW-0472">Membrane</keyword>
<evidence type="ECO:0000256" key="3">
    <source>
        <dbReference type="ARBA" id="ARBA00022448"/>
    </source>
</evidence>
<dbReference type="PANTHER" id="PTHR11410">
    <property type="entry name" value="ATP SYNTHASE SUBUNIT A"/>
    <property type="match status" value="1"/>
</dbReference>
<organism evidence="13">
    <name type="scientific">Lucinella divaricata</name>
    <dbReference type="NCBI Taxonomy" id="406540"/>
    <lineage>
        <taxon>Eukaryota</taxon>
        <taxon>Metazoa</taxon>
        <taxon>Spiralia</taxon>
        <taxon>Lophotrochozoa</taxon>
        <taxon>Mollusca</taxon>
        <taxon>Bivalvia</taxon>
        <taxon>Autobranchia</taxon>
        <taxon>Heteroconchia</taxon>
        <taxon>Euheterodonta</taxon>
        <taxon>Imparidentia</taxon>
        <taxon>Lucinida</taxon>
        <taxon>Lucinoidea</taxon>
        <taxon>Lucinidae</taxon>
        <taxon>Lucinella</taxon>
    </lineage>
</organism>
<gene>
    <name evidence="13" type="primary">ATP6</name>
</gene>
<evidence type="ECO:0000256" key="9">
    <source>
        <dbReference type="ARBA" id="ARBA00023136"/>
    </source>
</evidence>
<dbReference type="Gene3D" id="1.20.120.220">
    <property type="entry name" value="ATP synthase, F0 complex, subunit A"/>
    <property type="match status" value="1"/>
</dbReference>
<keyword evidence="5 12" id="KW-0812">Transmembrane</keyword>
<dbReference type="AlphaFoldDB" id="C9V3N1"/>
<evidence type="ECO:0000256" key="1">
    <source>
        <dbReference type="ARBA" id="ARBA00004141"/>
    </source>
</evidence>
<evidence type="ECO:0000313" key="13">
    <source>
        <dbReference type="EMBL" id="ABJ91108.1"/>
    </source>
</evidence>
<dbReference type="PANTHER" id="PTHR11410:SF0">
    <property type="entry name" value="ATP SYNTHASE SUBUNIT A"/>
    <property type="match status" value="1"/>
</dbReference>
<dbReference type="PRINTS" id="PR00123">
    <property type="entry name" value="ATPASEA"/>
</dbReference>
<keyword evidence="6" id="KW-0375">Hydrogen ion transport</keyword>
<proteinExistence type="inferred from homology"/>
<feature type="transmembrane region" description="Helical" evidence="12">
    <location>
        <begin position="103"/>
        <end position="122"/>
    </location>
</feature>
<dbReference type="PROSITE" id="PS00449">
    <property type="entry name" value="ATPASE_A"/>
    <property type="match status" value="1"/>
</dbReference>
<dbReference type="GeneID" id="8457916"/>
<sequence>MIMSDVMSVFDISTCGVVNLGIVIWFCNFLFVVIFIGVVYSCHSGRVSTFMGIFWQLVFSGVSGSKVSVMGGGGLALSSLFMMLLFCNVSGLVPFVASSSSHLVFSLSFGSSFWLGLVLSSLVMGKLYTSMSKLVFAGLPVLGGMVLCWLEKLSIFFRWFTLSLRLVANMTVGQILSSSVSGILLNCYFGMASFTVLVGGINSWCWVITCWAGSWIYSGLLILFVVKGV</sequence>
<keyword evidence="8" id="KW-0406">Ion transport</keyword>
<evidence type="ECO:0000256" key="12">
    <source>
        <dbReference type="SAM" id="Phobius"/>
    </source>
</evidence>
<dbReference type="CTD" id="4508"/>
<feature type="transmembrane region" description="Helical" evidence="12">
    <location>
        <begin position="46"/>
        <end position="63"/>
    </location>
</feature>
<protein>
    <recommendedName>
        <fullName evidence="11">ATP synthase subunit a</fullName>
    </recommendedName>
</protein>
<evidence type="ECO:0000256" key="6">
    <source>
        <dbReference type="ARBA" id="ARBA00022781"/>
    </source>
</evidence>
<feature type="transmembrane region" description="Helical" evidence="12">
    <location>
        <begin position="175"/>
        <end position="197"/>
    </location>
</feature>
<evidence type="ECO:0000256" key="11">
    <source>
        <dbReference type="RuleBase" id="RU004450"/>
    </source>
</evidence>
<reference evidence="13" key="1">
    <citation type="submission" date="2006-10" db="EMBL/GenBank/DDBJ databases">
        <title>The complete sequences and gene organization of the mitochondrial genomes of the heterodont bivalves Loripes lacteus and Lucinella divaricata.</title>
        <authorList>
            <person name="Dreyer H."/>
            <person name="Steiner G."/>
            <person name="Satler M."/>
        </authorList>
    </citation>
    <scope>NUCLEOTIDE SEQUENCE</scope>
</reference>
<comment type="similarity">
    <text evidence="2">Belongs to the ATPase A chain family.</text>
</comment>
<comment type="subcellular location">
    <subcellularLocation>
        <location evidence="1">Membrane</location>
        <topology evidence="1">Multi-pass membrane protein</topology>
    </subcellularLocation>
    <subcellularLocation>
        <location evidence="11">Mitochondrion inner membrane</location>
        <topology evidence="11">Multi-pass membrane protein</topology>
    </subcellularLocation>
</comment>
<keyword evidence="10" id="KW-0066">ATP synthesis</keyword>
<accession>C9V3N1</accession>
<evidence type="ECO:0000256" key="4">
    <source>
        <dbReference type="ARBA" id="ARBA00022547"/>
    </source>
</evidence>
<evidence type="ECO:0000256" key="8">
    <source>
        <dbReference type="ARBA" id="ARBA00023065"/>
    </source>
</evidence>
<dbReference type="GO" id="GO:0046933">
    <property type="term" value="F:proton-transporting ATP synthase activity, rotational mechanism"/>
    <property type="evidence" value="ECO:0007669"/>
    <property type="project" value="TreeGrafter"/>
</dbReference>
<dbReference type="Pfam" id="PF00119">
    <property type="entry name" value="ATP-synt_A"/>
    <property type="match status" value="1"/>
</dbReference>
<dbReference type="SUPFAM" id="SSF81336">
    <property type="entry name" value="F1F0 ATP synthase subunit A"/>
    <property type="match status" value="1"/>
</dbReference>
<evidence type="ECO:0000256" key="2">
    <source>
        <dbReference type="ARBA" id="ARBA00006810"/>
    </source>
</evidence>
<dbReference type="GO" id="GO:0045259">
    <property type="term" value="C:proton-transporting ATP synthase complex"/>
    <property type="evidence" value="ECO:0007669"/>
    <property type="project" value="UniProtKB-KW"/>
</dbReference>
<dbReference type="CDD" id="cd00310">
    <property type="entry name" value="ATP-synt_Fo_a_6"/>
    <property type="match status" value="1"/>
</dbReference>
<dbReference type="InterPro" id="IPR000568">
    <property type="entry name" value="ATP_synth_F0_asu"/>
</dbReference>
<feature type="transmembrane region" description="Helical" evidence="12">
    <location>
        <begin position="75"/>
        <end position="97"/>
    </location>
</feature>
<feature type="transmembrane region" description="Helical" evidence="12">
    <location>
        <begin position="12"/>
        <end position="40"/>
    </location>
</feature>
<geneLocation type="mitochondrion" evidence="13"/>
<dbReference type="InterPro" id="IPR035908">
    <property type="entry name" value="F0_ATP_A_sf"/>
</dbReference>
<evidence type="ECO:0000256" key="10">
    <source>
        <dbReference type="ARBA" id="ARBA00023310"/>
    </source>
</evidence>
<feature type="transmembrane region" description="Helical" evidence="12">
    <location>
        <begin position="204"/>
        <end position="226"/>
    </location>
</feature>
<keyword evidence="4" id="KW-0138">CF(0)</keyword>